<keyword evidence="1" id="KW-0812">Transmembrane</keyword>
<feature type="transmembrane region" description="Helical" evidence="1">
    <location>
        <begin position="6"/>
        <end position="25"/>
    </location>
</feature>
<evidence type="ECO:0000313" key="4">
    <source>
        <dbReference type="Proteomes" id="UP001058016"/>
    </source>
</evidence>
<evidence type="ECO:0000313" key="2">
    <source>
        <dbReference type="EMBL" id="UUF05764.1"/>
    </source>
</evidence>
<accession>A0A9Q9CHT2</accession>
<keyword evidence="4" id="KW-1185">Reference proteome</keyword>
<protein>
    <submittedName>
        <fullName evidence="3">Uncharacterized protein</fullName>
    </submittedName>
</protein>
<gene>
    <name evidence="2" type="ORF">J0J69_12110</name>
    <name evidence="3" type="ORF">J0J70_01850</name>
</gene>
<dbReference type="Proteomes" id="UP001058072">
    <property type="component" value="Chromosome"/>
</dbReference>
<dbReference type="AlphaFoldDB" id="A0A9Q9CHT2"/>
<evidence type="ECO:0000313" key="5">
    <source>
        <dbReference type="Proteomes" id="UP001058072"/>
    </source>
</evidence>
<evidence type="ECO:0000313" key="3">
    <source>
        <dbReference type="EMBL" id="UUF08793.1"/>
    </source>
</evidence>
<proteinExistence type="predicted"/>
<dbReference type="EMBL" id="CP071249">
    <property type="protein sequence ID" value="UUF05764.1"/>
    <property type="molecule type" value="Genomic_DNA"/>
</dbReference>
<name>A0A9Q9CHT2_9FIRM</name>
<organism evidence="3 5">
    <name type="scientific">Turicibacter bilis</name>
    <dbReference type="NCBI Taxonomy" id="2735723"/>
    <lineage>
        <taxon>Bacteria</taxon>
        <taxon>Bacillati</taxon>
        <taxon>Bacillota</taxon>
        <taxon>Erysipelotrichia</taxon>
        <taxon>Erysipelotrichales</taxon>
        <taxon>Turicibacteraceae</taxon>
        <taxon>Turicibacter</taxon>
    </lineage>
</organism>
<keyword evidence="1" id="KW-1133">Transmembrane helix</keyword>
<evidence type="ECO:0000256" key="1">
    <source>
        <dbReference type="SAM" id="Phobius"/>
    </source>
</evidence>
<keyword evidence="1" id="KW-0472">Membrane</keyword>
<sequence length="75" mass="8866">MYIKLLVLSIIMTSLLFAFFNNIYLTIKSIHLDEKPSFIKSITYQFLNVVIIFTFLLMLVIFSQYGDEIMNTLLY</sequence>
<reference evidence="3 4" key="1">
    <citation type="submission" date="2021-03" db="EMBL/GenBank/DDBJ databases">
        <title>Comparative Genomics and Metabolomics in the genus Turicibacter.</title>
        <authorList>
            <person name="Maki J."/>
            <person name="Looft T."/>
        </authorList>
    </citation>
    <scope>NUCLEOTIDE SEQUENCE</scope>
    <source>
        <strain evidence="3">ISU324</strain>
        <strain evidence="2 4">MMM721</strain>
    </source>
</reference>
<feature type="transmembrane region" description="Helical" evidence="1">
    <location>
        <begin position="46"/>
        <end position="65"/>
    </location>
</feature>
<dbReference type="EMBL" id="CP071250">
    <property type="protein sequence ID" value="UUF08793.1"/>
    <property type="molecule type" value="Genomic_DNA"/>
</dbReference>
<dbReference type="RefSeq" id="WP_212724910.1">
    <property type="nucleotide sequence ID" value="NZ_CP071249.1"/>
</dbReference>
<dbReference type="Proteomes" id="UP001058016">
    <property type="component" value="Chromosome"/>
</dbReference>